<reference evidence="2" key="1">
    <citation type="submission" date="2018-04" db="EMBL/GenBank/DDBJ databases">
        <title>Transcriptome of Schizaphis graminum biotype I.</title>
        <authorList>
            <person name="Scully E.D."/>
            <person name="Geib S.M."/>
            <person name="Palmer N.A."/>
            <person name="Koch K."/>
            <person name="Bradshaw J."/>
            <person name="Heng-Moss T."/>
            <person name="Sarath G."/>
        </authorList>
    </citation>
    <scope>NUCLEOTIDE SEQUENCE</scope>
</reference>
<dbReference type="PANTHER" id="PTHR47642">
    <property type="entry name" value="ATP-DEPENDENT DNA HELICASE"/>
    <property type="match status" value="1"/>
</dbReference>
<dbReference type="EMBL" id="GGMR01008858">
    <property type="protein sequence ID" value="MBY21477.1"/>
    <property type="molecule type" value="Transcribed_RNA"/>
</dbReference>
<dbReference type="InterPro" id="IPR051055">
    <property type="entry name" value="PIF1_helicase"/>
</dbReference>
<gene>
    <name evidence="2" type="ORF">g.171277</name>
</gene>
<evidence type="ECO:0000313" key="2">
    <source>
        <dbReference type="EMBL" id="MBY21477.1"/>
    </source>
</evidence>
<feature type="domain" description="Helitron helicase-like" evidence="1">
    <location>
        <begin position="1"/>
        <end position="103"/>
    </location>
</feature>
<dbReference type="Pfam" id="PF14214">
    <property type="entry name" value="Helitron_like_N"/>
    <property type="match status" value="1"/>
</dbReference>
<proteinExistence type="predicted"/>
<dbReference type="AlphaFoldDB" id="A0A2S2NWE4"/>
<evidence type="ECO:0000259" key="1">
    <source>
        <dbReference type="Pfam" id="PF14214"/>
    </source>
</evidence>
<protein>
    <recommendedName>
        <fullName evidence="1">Helitron helicase-like domain-containing protein</fullName>
    </recommendedName>
</protein>
<sequence length="451" mass="52582">MVRQEGQPTLFLTFSPRESIWTDLLKILYKLRYSKTLSDDTVLTYAQKSDLIRQDPVVCATYFDHRFRELFKLIKSKNVIFKEHSVKHFFYRVEYQHRGSPHAIVVRQCTCFDPAKSETFGACVTLINKYITCMVDDGSPAHEYLHKNTQSHTHTCYRTDKDKQMKKCRFNISYPPMNETRILTPLTEDISNPITRKIRTLQYEKLLQYLRDFKDSDSSSDPSLEDILQKLSIKDVNEYKSIIRTVIRRPTVFLKRTIKQRMISGFNEELFPLWQSNMDIQFILDVYSCVRYVIEYIGKSQRGISKLIRDIVENLKSSTDLSVKEQLKKIASTFSGSQEISAQEAVYTCTGMKQCNTSTGYIFINTSHPDKRTRMLKPMAVRGEMDPKSDDIFFDGLIEYYSCRPYSLKDVTLAEFGSNYEVRGKKKNRLTTVLILTLIMNLIPLIRLTAL</sequence>
<dbReference type="InterPro" id="IPR025476">
    <property type="entry name" value="Helitron_helicase-like"/>
</dbReference>
<dbReference type="PANTHER" id="PTHR47642:SF8">
    <property type="entry name" value="ATP-DEPENDENT DNA HELICASE"/>
    <property type="match status" value="1"/>
</dbReference>
<name>A0A2S2NWE4_SCHGA</name>
<organism evidence="2">
    <name type="scientific">Schizaphis graminum</name>
    <name type="common">Green bug aphid</name>
    <dbReference type="NCBI Taxonomy" id="13262"/>
    <lineage>
        <taxon>Eukaryota</taxon>
        <taxon>Metazoa</taxon>
        <taxon>Ecdysozoa</taxon>
        <taxon>Arthropoda</taxon>
        <taxon>Hexapoda</taxon>
        <taxon>Insecta</taxon>
        <taxon>Pterygota</taxon>
        <taxon>Neoptera</taxon>
        <taxon>Paraneoptera</taxon>
        <taxon>Hemiptera</taxon>
        <taxon>Sternorrhyncha</taxon>
        <taxon>Aphidomorpha</taxon>
        <taxon>Aphidoidea</taxon>
        <taxon>Aphididae</taxon>
        <taxon>Aphidini</taxon>
        <taxon>Schizaphis</taxon>
    </lineage>
</organism>
<accession>A0A2S2NWE4</accession>